<comment type="function">
    <text evidence="6">Bidirectionally degrades single-stranded DNA into large acid-insoluble oligonucleotides, which are then degraded further into small acid-soluble oligonucleotides.</text>
</comment>
<dbReference type="GO" id="GO:0008855">
    <property type="term" value="F:exodeoxyribonuclease VII activity"/>
    <property type="evidence" value="ECO:0007669"/>
    <property type="project" value="UniProtKB-UniRule"/>
</dbReference>
<dbReference type="EMBL" id="PRDL01000001">
    <property type="protein sequence ID" value="MBE8716012.1"/>
    <property type="molecule type" value="Genomic_DNA"/>
</dbReference>
<dbReference type="GO" id="GO:0005829">
    <property type="term" value="C:cytosol"/>
    <property type="evidence" value="ECO:0007669"/>
    <property type="project" value="TreeGrafter"/>
</dbReference>
<comment type="subcellular location">
    <subcellularLocation>
        <location evidence="6">Cytoplasm</location>
    </subcellularLocation>
</comment>
<evidence type="ECO:0000256" key="3">
    <source>
        <dbReference type="ARBA" id="ARBA00022722"/>
    </source>
</evidence>
<evidence type="ECO:0000256" key="2">
    <source>
        <dbReference type="ARBA" id="ARBA00022490"/>
    </source>
</evidence>
<dbReference type="RefSeq" id="WP_193906782.1">
    <property type="nucleotide sequence ID" value="NZ_PRDL01000001.1"/>
</dbReference>
<evidence type="ECO:0000313" key="8">
    <source>
        <dbReference type="EMBL" id="MBE8716012.1"/>
    </source>
</evidence>
<dbReference type="Proteomes" id="UP000652567">
    <property type="component" value="Unassembled WGS sequence"/>
</dbReference>
<keyword evidence="3 6" id="KW-0540">Nuclease</keyword>
<comment type="catalytic activity">
    <reaction evidence="6">
        <text>Exonucleolytic cleavage in either 5'- to 3'- or 3'- to 5'-direction to yield nucleoside 5'-phosphates.</text>
        <dbReference type="EC" id="3.1.11.6"/>
    </reaction>
</comment>
<comment type="subunit">
    <text evidence="6">Heterooligomer composed of large and small subunits.</text>
</comment>
<comment type="similarity">
    <text evidence="1 6">Belongs to the XseB family.</text>
</comment>
<dbReference type="HAMAP" id="MF_00337">
    <property type="entry name" value="Exonuc_7_S"/>
    <property type="match status" value="1"/>
</dbReference>
<dbReference type="InterPro" id="IPR037004">
    <property type="entry name" value="Exonuc_VII_ssu_sf"/>
</dbReference>
<keyword evidence="4 6" id="KW-0378">Hydrolase</keyword>
<dbReference type="GO" id="GO:0009318">
    <property type="term" value="C:exodeoxyribonuclease VII complex"/>
    <property type="evidence" value="ECO:0007669"/>
    <property type="project" value="UniProtKB-UniRule"/>
</dbReference>
<dbReference type="AlphaFoldDB" id="A0A928V3Q1"/>
<accession>A0A928V3Q1</accession>
<dbReference type="Pfam" id="PF02609">
    <property type="entry name" value="Exonuc_VII_S"/>
    <property type="match status" value="1"/>
</dbReference>
<dbReference type="SUPFAM" id="SSF116842">
    <property type="entry name" value="XseB-like"/>
    <property type="match status" value="1"/>
</dbReference>
<dbReference type="PANTHER" id="PTHR34137:SF1">
    <property type="entry name" value="EXODEOXYRIBONUCLEASE 7 SMALL SUBUNIT"/>
    <property type="match status" value="1"/>
</dbReference>
<dbReference type="PANTHER" id="PTHR34137">
    <property type="entry name" value="EXODEOXYRIBONUCLEASE 7 SMALL SUBUNIT"/>
    <property type="match status" value="1"/>
</dbReference>
<evidence type="ECO:0000256" key="7">
    <source>
        <dbReference type="SAM" id="Coils"/>
    </source>
</evidence>
<keyword evidence="5 6" id="KW-0269">Exonuclease</keyword>
<dbReference type="InterPro" id="IPR003761">
    <property type="entry name" value="Exonuc_VII_S"/>
</dbReference>
<keyword evidence="2 6" id="KW-0963">Cytoplasm</keyword>
<dbReference type="EC" id="3.1.11.6" evidence="6"/>
<organism evidence="8 9">
    <name type="scientific">Cellvibrio polysaccharolyticus</name>
    <dbReference type="NCBI Taxonomy" id="2082724"/>
    <lineage>
        <taxon>Bacteria</taxon>
        <taxon>Pseudomonadati</taxon>
        <taxon>Pseudomonadota</taxon>
        <taxon>Gammaproteobacteria</taxon>
        <taxon>Cellvibrionales</taxon>
        <taxon>Cellvibrionaceae</taxon>
        <taxon>Cellvibrio</taxon>
    </lineage>
</organism>
<protein>
    <recommendedName>
        <fullName evidence="6">Exodeoxyribonuclease 7 small subunit</fullName>
        <ecNumber evidence="6">3.1.11.6</ecNumber>
    </recommendedName>
    <alternativeName>
        <fullName evidence="6">Exodeoxyribonuclease VII small subunit</fullName>
        <shortName evidence="6">Exonuclease VII small subunit</shortName>
    </alternativeName>
</protein>
<name>A0A928V3Q1_9GAMM</name>
<keyword evidence="7" id="KW-0175">Coiled coil</keyword>
<dbReference type="NCBIfam" id="TIGR01280">
    <property type="entry name" value="xseB"/>
    <property type="match status" value="1"/>
</dbReference>
<dbReference type="PIRSF" id="PIRSF006488">
    <property type="entry name" value="Exonuc_VII_S"/>
    <property type="match status" value="1"/>
</dbReference>
<keyword evidence="9" id="KW-1185">Reference proteome</keyword>
<dbReference type="NCBIfam" id="NF002140">
    <property type="entry name" value="PRK00977.1-4"/>
    <property type="match status" value="1"/>
</dbReference>
<evidence type="ECO:0000256" key="5">
    <source>
        <dbReference type="ARBA" id="ARBA00022839"/>
    </source>
</evidence>
<dbReference type="GO" id="GO:0006308">
    <property type="term" value="P:DNA catabolic process"/>
    <property type="evidence" value="ECO:0007669"/>
    <property type="project" value="UniProtKB-UniRule"/>
</dbReference>
<gene>
    <name evidence="6" type="primary">xseB</name>
    <name evidence="8" type="ORF">C4F51_02275</name>
</gene>
<evidence type="ECO:0000256" key="1">
    <source>
        <dbReference type="ARBA" id="ARBA00009998"/>
    </source>
</evidence>
<evidence type="ECO:0000313" key="9">
    <source>
        <dbReference type="Proteomes" id="UP000652567"/>
    </source>
</evidence>
<comment type="caution">
    <text evidence="8">The sequence shown here is derived from an EMBL/GenBank/DDBJ whole genome shotgun (WGS) entry which is preliminary data.</text>
</comment>
<dbReference type="Gene3D" id="1.10.287.1040">
    <property type="entry name" value="Exonuclease VII, small subunit"/>
    <property type="match status" value="1"/>
</dbReference>
<evidence type="ECO:0000256" key="6">
    <source>
        <dbReference type="HAMAP-Rule" id="MF_00337"/>
    </source>
</evidence>
<sequence>MATKKKAVDFEQSLAALEALVIRMEKGDLSLEESLKAFEDGIRLTRECQSRLAAAEQQVHVLMEEQGELRLESFDTPESDDE</sequence>
<proteinExistence type="inferred from homology"/>
<evidence type="ECO:0000256" key="4">
    <source>
        <dbReference type="ARBA" id="ARBA00022801"/>
    </source>
</evidence>
<reference evidence="8" key="1">
    <citation type="submission" date="2018-07" db="EMBL/GenBank/DDBJ databases">
        <title>Genome assembly of strain Ka43.</title>
        <authorList>
            <person name="Kukolya J."/>
            <person name="Nagy I."/>
            <person name="Horvath B."/>
            <person name="Toth A."/>
        </authorList>
    </citation>
    <scope>NUCLEOTIDE SEQUENCE</scope>
    <source>
        <strain evidence="8">KB43</strain>
    </source>
</reference>
<feature type="coiled-coil region" evidence="7">
    <location>
        <begin position="45"/>
        <end position="72"/>
    </location>
</feature>